<proteinExistence type="predicted"/>
<dbReference type="Proteomes" id="UP000541470">
    <property type="component" value="Unassembled WGS sequence"/>
</dbReference>
<keyword evidence="2" id="KW-1185">Reference proteome</keyword>
<evidence type="ECO:0000313" key="1">
    <source>
        <dbReference type="EMBL" id="NML76228.1"/>
    </source>
</evidence>
<accession>A0A7Y0FX65</accession>
<reference evidence="1 2" key="1">
    <citation type="submission" date="2020-04" db="EMBL/GenBank/DDBJ databases">
        <title>Rhizobium sp. S-51 isolated from soil.</title>
        <authorList>
            <person name="Dahal R.H."/>
        </authorList>
    </citation>
    <scope>NUCLEOTIDE SEQUENCE [LARGE SCALE GENOMIC DNA]</scope>
    <source>
        <strain evidence="1 2">S-51</strain>
    </source>
</reference>
<name>A0A7Y0FX65_9HYPH</name>
<evidence type="ECO:0000313" key="2">
    <source>
        <dbReference type="Proteomes" id="UP000541470"/>
    </source>
</evidence>
<organism evidence="1 2">
    <name type="scientific">Rhizobium terricola</name>
    <dbReference type="NCBI Taxonomy" id="2728849"/>
    <lineage>
        <taxon>Bacteria</taxon>
        <taxon>Pseudomonadati</taxon>
        <taxon>Pseudomonadota</taxon>
        <taxon>Alphaproteobacteria</taxon>
        <taxon>Hyphomicrobiales</taxon>
        <taxon>Rhizobiaceae</taxon>
        <taxon>Rhizobium/Agrobacterium group</taxon>
        <taxon>Rhizobium</taxon>
    </lineage>
</organism>
<dbReference type="EMBL" id="JABBGK010000005">
    <property type="protein sequence ID" value="NML76228.1"/>
    <property type="molecule type" value="Genomic_DNA"/>
</dbReference>
<dbReference type="AlphaFoldDB" id="A0A7Y0FX65"/>
<gene>
    <name evidence="1" type="ORF">HHL25_19015</name>
</gene>
<protein>
    <submittedName>
        <fullName evidence="1">Uncharacterized protein</fullName>
    </submittedName>
</protein>
<comment type="caution">
    <text evidence="1">The sequence shown here is derived from an EMBL/GenBank/DDBJ whole genome shotgun (WGS) entry which is preliminary data.</text>
</comment>
<dbReference type="RefSeq" id="WP_169594558.1">
    <property type="nucleotide sequence ID" value="NZ_JABBGK010000005.1"/>
</dbReference>
<sequence>MTALLAVKALDRGSLVTFAKYGAKSIVMKPTSPAWLQMGIVGFLVYRRDKLTYLLHIKHESFYQLLSLYNHYRKFIGP</sequence>